<dbReference type="Pfam" id="PF08387">
    <property type="entry name" value="FBD"/>
    <property type="match status" value="1"/>
</dbReference>
<reference evidence="2" key="1">
    <citation type="submission" date="2015-06" db="UniProtKB">
        <authorList>
            <consortium name="EnsemblPlants"/>
        </authorList>
    </citation>
    <scope>IDENTIFICATION</scope>
</reference>
<accession>M8BDA1</accession>
<dbReference type="EnsemblPlants" id="EMT04728">
    <property type="protein sequence ID" value="EMT04728"/>
    <property type="gene ID" value="F775_52651"/>
</dbReference>
<dbReference type="InterPro" id="IPR036047">
    <property type="entry name" value="F-box-like_dom_sf"/>
</dbReference>
<protein>
    <submittedName>
        <fullName evidence="2">Uncharacterized protein</fullName>
    </submittedName>
</protein>
<dbReference type="InterPro" id="IPR006566">
    <property type="entry name" value="FBD"/>
</dbReference>
<dbReference type="InterPro" id="IPR053781">
    <property type="entry name" value="F-box_AtFBL13-like"/>
</dbReference>
<dbReference type="InterPro" id="IPR032675">
    <property type="entry name" value="LRR_dom_sf"/>
</dbReference>
<organism evidence="2">
    <name type="scientific">Aegilops tauschii</name>
    <name type="common">Tausch's goatgrass</name>
    <name type="synonym">Aegilops squarrosa</name>
    <dbReference type="NCBI Taxonomy" id="37682"/>
    <lineage>
        <taxon>Eukaryota</taxon>
        <taxon>Viridiplantae</taxon>
        <taxon>Streptophyta</taxon>
        <taxon>Embryophyta</taxon>
        <taxon>Tracheophyta</taxon>
        <taxon>Spermatophyta</taxon>
        <taxon>Magnoliopsida</taxon>
        <taxon>Liliopsida</taxon>
        <taxon>Poales</taxon>
        <taxon>Poaceae</taxon>
        <taxon>BOP clade</taxon>
        <taxon>Pooideae</taxon>
        <taxon>Triticodae</taxon>
        <taxon>Triticeae</taxon>
        <taxon>Triticinae</taxon>
        <taxon>Aegilops</taxon>
    </lineage>
</organism>
<feature type="compositionally biased region" description="Basic and acidic residues" evidence="1">
    <location>
        <begin position="19"/>
        <end position="29"/>
    </location>
</feature>
<proteinExistence type="predicted"/>
<feature type="region of interest" description="Disordered" evidence="1">
    <location>
        <begin position="1"/>
        <end position="29"/>
    </location>
</feature>
<dbReference type="PANTHER" id="PTHR32141:SF174">
    <property type="entry name" value="F-BOX DOMAIN-CONTAINING PROTEIN"/>
    <property type="match status" value="1"/>
</dbReference>
<sequence length="461" mass="50461">MAEQEQPPFATVDPATAADARRQGRDPRKLDQAAENVLSYIYATLPSFPVYPGTRLPALAASSDGVDRISRLPDEPLRNIVARLPVKDAARTTVLSSRWRALWPSTPLVLIDSFLLPKGQGFRPTPANSPAVTTAISDPSAALTSSRAGQLLAAKGVQDLVLVNRPWPRDVPLRPTLFTITALTRLYLGLWKLPDTAALRGASFPHLRELGLCSVEMEHGVVDSLVVRSPVLEVLNILGSINGLRLRLLSQSLRCLQISCSKMEHIAVVKAPCLERLILFGSGNIAGGLCSRLKIGDVPKLHVFGYLDPGQVMQVRDTIIMSEKCDKPAGNHLSLKFWEESGPIENVLSRINMMSIREFRGDPGEVGFLEFFFRNARALKTASVSMANPSFTPFSAEEAHAKVKYSYRNKASKSCQTVVRGSTGPSGGEVWRFKDGADFSFHDPFSQLLVSCWVSLSETEL</sequence>
<evidence type="ECO:0000313" key="2">
    <source>
        <dbReference type="EnsemblPlants" id="EMT04728"/>
    </source>
</evidence>
<dbReference type="AlphaFoldDB" id="M8BDA1"/>
<dbReference type="PANTHER" id="PTHR32141">
    <property type="match status" value="1"/>
</dbReference>
<dbReference type="SUPFAM" id="SSF81383">
    <property type="entry name" value="F-box domain"/>
    <property type="match status" value="1"/>
</dbReference>
<dbReference type="Pfam" id="PF00646">
    <property type="entry name" value="F-box"/>
    <property type="match status" value="1"/>
</dbReference>
<dbReference type="Gene3D" id="3.80.10.10">
    <property type="entry name" value="Ribonuclease Inhibitor"/>
    <property type="match status" value="1"/>
</dbReference>
<dbReference type="Pfam" id="PF24758">
    <property type="entry name" value="LRR_At5g56370"/>
    <property type="match status" value="1"/>
</dbReference>
<dbReference type="InterPro" id="IPR055302">
    <property type="entry name" value="F-box_dom-containing"/>
</dbReference>
<evidence type="ECO:0000256" key="1">
    <source>
        <dbReference type="SAM" id="MobiDB-lite"/>
    </source>
</evidence>
<dbReference type="PROSITE" id="PS50181">
    <property type="entry name" value="FBOX"/>
    <property type="match status" value="1"/>
</dbReference>
<name>M8BDA1_AEGTA</name>
<dbReference type="InterPro" id="IPR001810">
    <property type="entry name" value="F-box_dom"/>
</dbReference>
<dbReference type="InterPro" id="IPR055411">
    <property type="entry name" value="LRR_FXL15/At3g58940/PEG3-like"/>
</dbReference>
<dbReference type="CDD" id="cd22160">
    <property type="entry name" value="F-box_AtFBL13-like"/>
    <property type="match status" value="1"/>
</dbReference>